<dbReference type="Proteomes" id="UP000295280">
    <property type="component" value="Unassembled WGS sequence"/>
</dbReference>
<organism evidence="2 3">
    <name type="scientific">Macrococcus carouselicus</name>
    <dbReference type="NCBI Taxonomy" id="69969"/>
    <lineage>
        <taxon>Bacteria</taxon>
        <taxon>Bacillati</taxon>
        <taxon>Bacillota</taxon>
        <taxon>Bacilli</taxon>
        <taxon>Bacillales</taxon>
        <taxon>Staphylococcaceae</taxon>
        <taxon>Macrococcus</taxon>
    </lineage>
</organism>
<proteinExistence type="predicted"/>
<dbReference type="OrthoDB" id="5106738at2"/>
<sequence length="427" mass="51751">MNKISKITKRDIFDLFNNGIKQVHYFENSIYNCNYHGRLEEIEFLERLYHLESMESSDHRYLNAKGDIWQHTVNNNDYPVNWVFKDERFELFDGDDTVFLDFICEIFHPEVRDESTNWRLFFDRINELLKYDEFELYSYQKISGREVFTWRVYSEKHLYLIPYSIRQEQRIKSKDIKLKLSKELRYQILKLLEEYDELRYFTDETNWNYTKQLSELAMEELEKFYIPKNYENNHYVPAKDFDCFIYNTSPFSVLDVIEAFAYLLEENSHFKERVNDLLSHHKVSFNLTDGGEIINTNDELFQLNRKKPVREPGLEKLLLIAEEEYTKGNYSTAVEKLWDAFERLKTYYSPSLDKKSSAEKIVKEVAKEQEEFQRLFNDEFKSLTTIGNNFKIRHHETTKIDISEEIHYQYFYKRCMALISTVIKILY</sequence>
<dbReference type="EMBL" id="SCWD01000006">
    <property type="protein sequence ID" value="TDL95534.1"/>
    <property type="molecule type" value="Genomic_DNA"/>
</dbReference>
<feature type="domain" description="AbiJ-NTD3" evidence="1">
    <location>
        <begin position="3"/>
        <end position="156"/>
    </location>
</feature>
<protein>
    <recommendedName>
        <fullName evidence="1">AbiJ-NTD3 domain-containing protein</fullName>
    </recommendedName>
</protein>
<gene>
    <name evidence="2" type="ORF">ERX40_10145</name>
</gene>
<dbReference type="RefSeq" id="WP_133418382.1">
    <property type="nucleotide sequence ID" value="NZ_SCWD01000006.1"/>
</dbReference>
<dbReference type="InterPro" id="IPR041427">
    <property type="entry name" value="AbiJ-NTD3"/>
</dbReference>
<evidence type="ECO:0000313" key="3">
    <source>
        <dbReference type="Proteomes" id="UP000295280"/>
    </source>
</evidence>
<dbReference type="AlphaFoldDB" id="A0A9Q8CGW4"/>
<evidence type="ECO:0000313" key="2">
    <source>
        <dbReference type="EMBL" id="TDL95534.1"/>
    </source>
</evidence>
<dbReference type="Pfam" id="PF18860">
    <property type="entry name" value="AbiJ_NTD3"/>
    <property type="match status" value="1"/>
</dbReference>
<accession>A0A9Q8CGW4</accession>
<evidence type="ECO:0000259" key="1">
    <source>
        <dbReference type="Pfam" id="PF18860"/>
    </source>
</evidence>
<name>A0A9Q8CGW4_9STAP</name>
<comment type="caution">
    <text evidence="2">The sequence shown here is derived from an EMBL/GenBank/DDBJ whole genome shotgun (WGS) entry which is preliminary data.</text>
</comment>
<keyword evidence="3" id="KW-1185">Reference proteome</keyword>
<reference evidence="2 3" key="1">
    <citation type="submission" date="2019-01" db="EMBL/GenBank/DDBJ databases">
        <title>Draft genome sequences of the type strains of six Macrococcus species.</title>
        <authorList>
            <person name="Mazhar S."/>
            <person name="Altermann E."/>
            <person name="Hill C."/>
            <person name="Mcauliffe O."/>
        </authorList>
    </citation>
    <scope>NUCLEOTIDE SEQUENCE [LARGE SCALE GENOMIC DNA]</scope>
    <source>
        <strain evidence="2 3">ATCC 51828</strain>
    </source>
</reference>